<accession>A0A318YJ55</accession>
<dbReference type="RefSeq" id="XP_025478008.1">
    <property type="nucleotide sequence ID" value="XM_025624842.1"/>
</dbReference>
<dbReference type="EMBL" id="KZ821467">
    <property type="protein sequence ID" value="PYH32530.1"/>
    <property type="molecule type" value="Genomic_DNA"/>
</dbReference>
<sequence>MEMPRTQAKGINERPHSTRFAEDARLNVPSNEMMQGPWNVSVRKEKELFPIELTPISDLNQEDMHTPTAINHNMGSVAHAIISEPISAHWVDDWCNNICVRSARETIPTALSTWTNGFFANMA</sequence>
<gene>
    <name evidence="2" type="ORF">BO87DRAFT_388159</name>
</gene>
<evidence type="ECO:0000313" key="2">
    <source>
        <dbReference type="EMBL" id="PYH32530.1"/>
    </source>
</evidence>
<organism evidence="2 3">
    <name type="scientific">Aspergillus neoniger (strain CBS 115656)</name>
    <dbReference type="NCBI Taxonomy" id="1448310"/>
    <lineage>
        <taxon>Eukaryota</taxon>
        <taxon>Fungi</taxon>
        <taxon>Dikarya</taxon>
        <taxon>Ascomycota</taxon>
        <taxon>Pezizomycotina</taxon>
        <taxon>Eurotiomycetes</taxon>
        <taxon>Eurotiomycetidae</taxon>
        <taxon>Eurotiales</taxon>
        <taxon>Aspergillaceae</taxon>
        <taxon>Aspergillus</taxon>
        <taxon>Aspergillus subgen. Circumdati</taxon>
    </lineage>
</organism>
<dbReference type="GeneID" id="37127298"/>
<name>A0A318YJ55_ASPNB</name>
<feature type="compositionally biased region" description="Basic and acidic residues" evidence="1">
    <location>
        <begin position="11"/>
        <end position="20"/>
    </location>
</feature>
<keyword evidence="3" id="KW-1185">Reference proteome</keyword>
<evidence type="ECO:0000256" key="1">
    <source>
        <dbReference type="SAM" id="MobiDB-lite"/>
    </source>
</evidence>
<feature type="region of interest" description="Disordered" evidence="1">
    <location>
        <begin position="1"/>
        <end position="20"/>
    </location>
</feature>
<reference evidence="2" key="1">
    <citation type="submission" date="2016-12" db="EMBL/GenBank/DDBJ databases">
        <title>The genomes of Aspergillus section Nigri reveals drivers in fungal speciation.</title>
        <authorList>
            <consortium name="DOE Joint Genome Institute"/>
            <person name="Vesth T.C."/>
            <person name="Nybo J."/>
            <person name="Theobald S."/>
            <person name="Brandl J."/>
            <person name="Frisvad J.C."/>
            <person name="Nielsen K.F."/>
            <person name="Lyhne E.K."/>
            <person name="Kogle M.E."/>
            <person name="Kuo A."/>
            <person name="Riley R."/>
            <person name="Clum A."/>
            <person name="Nolan M."/>
            <person name="Lipzen A."/>
            <person name="Salamov A."/>
            <person name="Henrissat B."/>
            <person name="Wiebenga A."/>
            <person name="De Vries R.P."/>
            <person name="Grigoriev I.V."/>
            <person name="Mortensen U.H."/>
            <person name="Andersen M.R."/>
            <person name="Baker S.E."/>
        </authorList>
    </citation>
    <scope>NUCLEOTIDE SEQUENCE [LARGE SCALE GENOMIC DNA]</scope>
    <source>
        <strain evidence="2">CBS 115656</strain>
    </source>
</reference>
<proteinExistence type="predicted"/>
<dbReference type="Proteomes" id="UP000247647">
    <property type="component" value="Unassembled WGS sequence"/>
</dbReference>
<protein>
    <submittedName>
        <fullName evidence="2">Uncharacterized protein</fullName>
    </submittedName>
</protein>
<evidence type="ECO:0000313" key="3">
    <source>
        <dbReference type="Proteomes" id="UP000247647"/>
    </source>
</evidence>
<dbReference type="AlphaFoldDB" id="A0A318YJ55"/>